<evidence type="ECO:0008006" key="3">
    <source>
        <dbReference type="Google" id="ProtNLM"/>
    </source>
</evidence>
<reference evidence="2" key="1">
    <citation type="submission" date="2017-06" db="EMBL/GenBank/DDBJ databases">
        <authorList>
            <person name="Varghese N."/>
            <person name="Submissions S."/>
        </authorList>
    </citation>
    <scope>NUCLEOTIDE SEQUENCE [LARGE SCALE GENOMIC DNA]</scope>
    <source>
        <strain evidence="2">DSM 28041</strain>
    </source>
</reference>
<gene>
    <name evidence="1" type="ORF">SAMN06269173_10749</name>
</gene>
<accession>A0A238ZAS7</accession>
<proteinExistence type="predicted"/>
<evidence type="ECO:0000313" key="1">
    <source>
        <dbReference type="EMBL" id="SNR80088.1"/>
    </source>
</evidence>
<dbReference type="EMBL" id="FZNS01000007">
    <property type="protein sequence ID" value="SNR80088.1"/>
    <property type="molecule type" value="Genomic_DNA"/>
</dbReference>
<organism evidence="1 2">
    <name type="scientific">Hymenobacter mucosus</name>
    <dbReference type="NCBI Taxonomy" id="1411120"/>
    <lineage>
        <taxon>Bacteria</taxon>
        <taxon>Pseudomonadati</taxon>
        <taxon>Bacteroidota</taxon>
        <taxon>Cytophagia</taxon>
        <taxon>Cytophagales</taxon>
        <taxon>Hymenobacteraceae</taxon>
        <taxon>Hymenobacter</taxon>
    </lineage>
</organism>
<name>A0A238ZAS7_9BACT</name>
<evidence type="ECO:0000313" key="2">
    <source>
        <dbReference type="Proteomes" id="UP000198310"/>
    </source>
</evidence>
<dbReference type="RefSeq" id="WP_089333420.1">
    <property type="nucleotide sequence ID" value="NZ_FZNS01000007.1"/>
</dbReference>
<dbReference type="AlphaFoldDB" id="A0A238ZAS7"/>
<sequence>MLISNLVDSDGSRCTLTFEEDNQWLRATWRGFIDQTEAMRGATNYLEKAVGYSFPYLLNDNVDLHGPWFDSVEWLQNVWLPRALQLGLRHIAHVVQKDTGTDILSVTFPQPVDGDLELQLFHDVAEAEEWLRSCQARANN</sequence>
<protein>
    <recommendedName>
        <fullName evidence="3">SpoIIAA-like</fullName>
    </recommendedName>
</protein>
<dbReference type="Proteomes" id="UP000198310">
    <property type="component" value="Unassembled WGS sequence"/>
</dbReference>
<keyword evidence="2" id="KW-1185">Reference proteome</keyword>